<evidence type="ECO:0000256" key="2">
    <source>
        <dbReference type="ARBA" id="ARBA00022737"/>
    </source>
</evidence>
<keyword evidence="2" id="KW-0677">Repeat</keyword>
<feature type="repeat" description="WD" evidence="3">
    <location>
        <begin position="1542"/>
        <end position="1583"/>
    </location>
</feature>
<feature type="region of interest" description="Disordered" evidence="4">
    <location>
        <begin position="61"/>
        <end position="91"/>
    </location>
</feature>
<sequence length="1788" mass="183260">MGCTASVSSRSPHGNKVVPADGIPRQNSNRSDAGPTAEAMGKVPPLSSVSYIALCSSRNCKGEKPVISPRPRSKITRGKGGGDDEKLKDMQPAEECLVKAIDSSTLGKDSCKRSRTGSLADAGLAATSPVPSVSGAASSSKDADSVESSEATAALPGATGGPLAREEKGASGPSELPASCPEGAAASAAEPAPVEPAPAELAPAPPSPPAAPSDPLAVTRLGITPRGLRKLYASLQERFGPQRLWSMTTEELAALWVAEEAAAGRRCRLLESPGVAGALIDTVDVAPPTYFISHAWQNRAGLLFESVLGHYLLADAAAAAGGGGGGSAAAVWIDLLAVNQHEGTAERRLDLAAVDAVVKTCSGGTIAVTDTAAGVSPASRAWCLYEWAATLAAHGPDALHTQLDPYERSSIIGGLDVRQAACKHDADKAMILAAVASSYGSVDEFNTRLRLQLLLQPMSYREDLRRRPPQPQPTTTSRRALFPLQRTTSLSRSSPPSPLPPLPAMAAAGPAPSRWDFSPIRSWLDAGAGGPRVLCLLGGSGEGKSTLCAALCDTDTGLLRSRGGAGGGPAGGGGGGGGVVAAHHFVRFGDRRRQEPLRIVKSLAYQLAEGLPLMANYVLQLDAAEVAQMPPDGAAAFEELLLRPLSSGLAAAGQVVLLLDGLDEADPPLSTSASASSPHTAPQLAPSSPPRRLPAPAPLLPGVDPLPSTLLLSPSARGSASRANLLPPTSPLAAAAAAAAGSAPAPPLPVCGNKVVQLLSKQLRCLPSSVRFVVSTDPGAMGGHVRAALDRAFADCGGVTYLTPQQLRGRQPPALSPQADAPDGGGGGRGGVLLYHTVMSECLGGASAAGAPPPAVKPVLPPLSAAPATVSDLHGAYSQLFCGALSRMARSDAEAVRALLEVLVAAQEPLPVSALAAMGLAGALQLLPGYRVLIAGPPGDNAGGGGRGSGDGDLERGSWPRRGTGTGTGRLAEGGGCTTSPEGRHTVRILHKSLADWLADPRVSGPLLATSPARGHARLARHLLSQVAAVAATAKASAAPPASGVGSSPSSSSSSSSPPPCRTLSPYTLTYLVRHLVAGGDRDALDALLQQYGFLAAVLSRGLGQALVRDLLALPDPGPLVCDMLRWLPEQSGALGGWGLTGEDVLGNLLQHCPVGSTAFQAAQGRMLAEAAEARRPGWRLRHGLGLPRNWPALRGVLEGHERVVMAVAWSPDGRTLASGSGDATVRLWEAASGECIATLQGHASDVQAVAWSPSGGALASGGNDGAVRLWDMATGDCTATLLLGQPGEEVRAVAWSFDGRALSTGSNLGEVRVWDVASGECVLVLEGHEEAVLSVAWSPRGGILASCGEDETVRLWHPASGQCTATLLGHSGCVRKIAWNPDGRTLASGSDDATIRMWDASSGECVSTLEGHSWPVTCVSWSPDGRDLVSGSTDQTIRLWDAATGVCLGGLEEFSYSVSWSPDGRTLASGGSIDPCVRLWDVAATLGAAEESASGAVAQQGHSDIVNSVAWSPDGRTLASGSDDKTIRLWDANSGECTASLEGPLDRVFTVSWSPDGRTLASGSRDMGVRLWNVKSGGCTNVFKGHLDTVYSVSWSRDGAALASGSGDKTIKLWSTASGTCTATLEGHHDTVWSVAWSPDGAALASGSIDATVRLWDPATARCTAKLEGHSSEVRSVAWSPDGRTLASGSIDMTIRLWDAASGNCTAVLRGHCGCVFSVSFSPDGLTLASGGRDKSVRMWDVAAGGEVVAVLQGHPDDVNSVAWSPDGRSLASGSDDETIRLYVREG</sequence>
<feature type="repeat" description="WD" evidence="3">
    <location>
        <begin position="1500"/>
        <end position="1541"/>
    </location>
</feature>
<dbReference type="EMBL" id="BRXU01000026">
    <property type="protein sequence ID" value="GLC59082.1"/>
    <property type="molecule type" value="Genomic_DNA"/>
</dbReference>
<feature type="compositionally biased region" description="Pro residues" evidence="4">
    <location>
        <begin position="203"/>
        <end position="212"/>
    </location>
</feature>
<comment type="caution">
    <text evidence="6">The sequence shown here is derived from an EMBL/GenBank/DDBJ whole genome shotgun (WGS) entry which is preliminary data.</text>
</comment>
<dbReference type="PANTHER" id="PTHR44129">
    <property type="entry name" value="WD REPEAT-CONTAINING PROTEIN POP1"/>
    <property type="match status" value="1"/>
</dbReference>
<dbReference type="PRINTS" id="PR00320">
    <property type="entry name" value="GPROTEINBRPT"/>
</dbReference>
<dbReference type="PROSITE" id="PS50294">
    <property type="entry name" value="WD_REPEATS_REGION"/>
    <property type="match status" value="13"/>
</dbReference>
<feature type="compositionally biased region" description="Pro residues" evidence="4">
    <location>
        <begin position="687"/>
        <end position="699"/>
    </location>
</feature>
<feature type="compositionally biased region" description="Basic and acidic residues" evidence="4">
    <location>
        <begin position="80"/>
        <end position="91"/>
    </location>
</feature>
<dbReference type="InterPro" id="IPR036322">
    <property type="entry name" value="WD40_repeat_dom_sf"/>
</dbReference>
<dbReference type="PROSITE" id="PS00678">
    <property type="entry name" value="WD_REPEATS_1"/>
    <property type="match status" value="9"/>
</dbReference>
<feature type="repeat" description="WD" evidence="3">
    <location>
        <begin position="1198"/>
        <end position="1239"/>
    </location>
</feature>
<feature type="repeat" description="WD" evidence="3">
    <location>
        <begin position="1284"/>
        <end position="1325"/>
    </location>
</feature>
<gene>
    <name evidence="6" type="primary">PLEST009727</name>
    <name evidence="6" type="ORF">PLESTB_001446100</name>
</gene>
<dbReference type="InterPro" id="IPR019775">
    <property type="entry name" value="WD40_repeat_CS"/>
</dbReference>
<protein>
    <recommendedName>
        <fullName evidence="5">Nephrocystin 3-like N-terminal domain-containing protein</fullName>
    </recommendedName>
</protein>
<dbReference type="CDD" id="cd00200">
    <property type="entry name" value="WD40"/>
    <property type="match status" value="2"/>
</dbReference>
<evidence type="ECO:0000313" key="6">
    <source>
        <dbReference type="EMBL" id="GLC59082.1"/>
    </source>
</evidence>
<feature type="repeat" description="WD" evidence="3">
    <location>
        <begin position="1584"/>
        <end position="1625"/>
    </location>
</feature>
<dbReference type="Gene3D" id="2.130.10.10">
    <property type="entry name" value="YVTN repeat-like/Quinoprotein amine dehydrogenase"/>
    <property type="match status" value="5"/>
</dbReference>
<feature type="region of interest" description="Disordered" evidence="4">
    <location>
        <begin position="668"/>
        <end position="700"/>
    </location>
</feature>
<keyword evidence="1 3" id="KW-0853">WD repeat</keyword>
<feature type="region of interest" description="Disordered" evidence="4">
    <location>
        <begin position="939"/>
        <end position="984"/>
    </location>
</feature>
<feature type="repeat" description="WD" evidence="3">
    <location>
        <begin position="1626"/>
        <end position="1667"/>
    </location>
</feature>
<dbReference type="InterPro" id="IPR020472">
    <property type="entry name" value="WD40_PAC1"/>
</dbReference>
<feature type="compositionally biased region" description="Gly residues" evidence="4">
    <location>
        <begin position="941"/>
        <end position="951"/>
    </location>
</feature>
<feature type="region of interest" description="Disordered" evidence="4">
    <location>
        <begin position="1"/>
        <end position="43"/>
    </location>
</feature>
<feature type="region of interest" description="Disordered" evidence="4">
    <location>
        <begin position="806"/>
        <end position="826"/>
    </location>
</feature>
<dbReference type="SUPFAM" id="SSF50978">
    <property type="entry name" value="WD40 repeat-like"/>
    <property type="match status" value="2"/>
</dbReference>
<evidence type="ECO:0000256" key="3">
    <source>
        <dbReference type="PROSITE-ProRule" id="PRU00221"/>
    </source>
</evidence>
<dbReference type="InterPro" id="IPR056884">
    <property type="entry name" value="NPHP3-like_N"/>
</dbReference>
<evidence type="ECO:0000259" key="5">
    <source>
        <dbReference type="Pfam" id="PF24883"/>
    </source>
</evidence>
<dbReference type="InterPro" id="IPR050349">
    <property type="entry name" value="WD_LIS1/nudF_dynein_reg"/>
</dbReference>
<proteinExistence type="predicted"/>
<dbReference type="SMART" id="SM00320">
    <property type="entry name" value="WD40"/>
    <property type="match status" value="14"/>
</dbReference>
<feature type="compositionally biased region" description="Low complexity" evidence="4">
    <location>
        <begin position="125"/>
        <end position="163"/>
    </location>
</feature>
<evidence type="ECO:0000256" key="1">
    <source>
        <dbReference type="ARBA" id="ARBA00022574"/>
    </source>
</evidence>
<feature type="repeat" description="WD" evidence="3">
    <location>
        <begin position="1240"/>
        <end position="1281"/>
    </location>
</feature>
<dbReference type="Pfam" id="PF24883">
    <property type="entry name" value="NPHP3_N"/>
    <property type="match status" value="1"/>
</dbReference>
<feature type="repeat" description="WD" evidence="3">
    <location>
        <begin position="1368"/>
        <end position="1409"/>
    </location>
</feature>
<dbReference type="OrthoDB" id="529190at2759"/>
<feature type="repeat" description="WD" evidence="3">
    <location>
        <begin position="1668"/>
        <end position="1709"/>
    </location>
</feature>
<keyword evidence="7" id="KW-1185">Reference proteome</keyword>
<feature type="domain" description="Nephrocystin 3-like N-terminal" evidence="5">
    <location>
        <begin position="520"/>
        <end position="667"/>
    </location>
</feature>
<organism evidence="6 7">
    <name type="scientific">Pleodorina starrii</name>
    <dbReference type="NCBI Taxonomy" id="330485"/>
    <lineage>
        <taxon>Eukaryota</taxon>
        <taxon>Viridiplantae</taxon>
        <taxon>Chlorophyta</taxon>
        <taxon>core chlorophytes</taxon>
        <taxon>Chlorophyceae</taxon>
        <taxon>CS clade</taxon>
        <taxon>Chlamydomonadales</taxon>
        <taxon>Volvocaceae</taxon>
        <taxon>Pleodorina</taxon>
    </lineage>
</organism>
<feature type="compositionally biased region" description="Low complexity" evidence="4">
    <location>
        <begin position="1039"/>
        <end position="1056"/>
    </location>
</feature>
<reference evidence="6 7" key="1">
    <citation type="journal article" date="2023" name="Commun. Biol.">
        <title>Reorganization of the ancestral sex-determining regions during the evolution of trioecy in Pleodorina starrii.</title>
        <authorList>
            <person name="Takahashi K."/>
            <person name="Suzuki S."/>
            <person name="Kawai-Toyooka H."/>
            <person name="Yamamoto K."/>
            <person name="Hamaji T."/>
            <person name="Ootsuki R."/>
            <person name="Yamaguchi H."/>
            <person name="Kawachi M."/>
            <person name="Higashiyama T."/>
            <person name="Nozaki H."/>
        </authorList>
    </citation>
    <scope>NUCLEOTIDE SEQUENCE [LARGE SCALE GENOMIC DNA]</scope>
    <source>
        <strain evidence="6 7">NIES-4479</strain>
    </source>
</reference>
<dbReference type="InterPro" id="IPR015943">
    <property type="entry name" value="WD40/YVTN_repeat-like_dom_sf"/>
</dbReference>
<feature type="compositionally biased region" description="Gly residues" evidence="4">
    <location>
        <begin position="964"/>
        <end position="977"/>
    </location>
</feature>
<evidence type="ECO:0000313" key="7">
    <source>
        <dbReference type="Proteomes" id="UP001165080"/>
    </source>
</evidence>
<dbReference type="InterPro" id="IPR001680">
    <property type="entry name" value="WD40_rpt"/>
</dbReference>
<feature type="region of interest" description="Disordered" evidence="4">
    <location>
        <begin position="1039"/>
        <end position="1061"/>
    </location>
</feature>
<feature type="repeat" description="WD" evidence="3">
    <location>
        <begin position="1753"/>
        <end position="1788"/>
    </location>
</feature>
<feature type="region of interest" description="Disordered" evidence="4">
    <location>
        <begin position="104"/>
        <end position="217"/>
    </location>
</feature>
<dbReference type="PROSITE" id="PS50082">
    <property type="entry name" value="WD_REPEATS_2"/>
    <property type="match status" value="13"/>
</dbReference>
<evidence type="ECO:0000256" key="4">
    <source>
        <dbReference type="SAM" id="MobiDB-lite"/>
    </source>
</evidence>
<feature type="compositionally biased region" description="Low complexity" evidence="4">
    <location>
        <begin position="668"/>
        <end position="686"/>
    </location>
</feature>
<feature type="region of interest" description="Disordered" evidence="4">
    <location>
        <begin position="462"/>
        <end position="510"/>
    </location>
</feature>
<feature type="compositionally biased region" description="Polar residues" evidence="4">
    <location>
        <begin position="1"/>
        <end position="12"/>
    </location>
</feature>
<dbReference type="Pfam" id="PF00400">
    <property type="entry name" value="WD40"/>
    <property type="match status" value="14"/>
</dbReference>
<name>A0A9W6F787_9CHLO</name>
<feature type="repeat" description="WD" evidence="3">
    <location>
        <begin position="1710"/>
        <end position="1751"/>
    </location>
</feature>
<feature type="repeat" description="WD" evidence="3">
    <location>
        <begin position="1326"/>
        <end position="1367"/>
    </location>
</feature>
<dbReference type="Proteomes" id="UP001165080">
    <property type="component" value="Unassembled WGS sequence"/>
</dbReference>
<feature type="repeat" description="WD" evidence="3">
    <location>
        <begin position="1410"/>
        <end position="1446"/>
    </location>
</feature>
<feature type="compositionally biased region" description="Low complexity" evidence="4">
    <location>
        <begin position="177"/>
        <end position="202"/>
    </location>
</feature>
<accession>A0A9W6F787</accession>